<dbReference type="GO" id="GO:0016740">
    <property type="term" value="F:transferase activity"/>
    <property type="evidence" value="ECO:0007669"/>
    <property type="project" value="UniProtKB-KW"/>
</dbReference>
<evidence type="ECO:0008006" key="4">
    <source>
        <dbReference type="Google" id="ProtNLM"/>
    </source>
</evidence>
<proteinExistence type="predicted"/>
<keyword evidence="2" id="KW-1133">Transmembrane helix</keyword>
<dbReference type="PROSITE" id="PS00101">
    <property type="entry name" value="HEXAPEP_TRANSFERASES"/>
    <property type="match status" value="1"/>
</dbReference>
<dbReference type="AlphaFoldDB" id="A0A0F9S2V9"/>
<dbReference type="Pfam" id="PF14602">
    <property type="entry name" value="Hexapep_2"/>
    <property type="match status" value="2"/>
</dbReference>
<dbReference type="EMBL" id="LAZR01000838">
    <property type="protein sequence ID" value="KKN56572.1"/>
    <property type="molecule type" value="Genomic_DNA"/>
</dbReference>
<dbReference type="Gene3D" id="2.160.10.10">
    <property type="entry name" value="Hexapeptide repeat proteins"/>
    <property type="match status" value="1"/>
</dbReference>
<gene>
    <name evidence="3" type="ORF">LCGC14_0570840</name>
</gene>
<protein>
    <recommendedName>
        <fullName evidence="4">Acetyltransferase</fullName>
    </recommendedName>
</protein>
<accession>A0A0F9S2V9</accession>
<dbReference type="CDD" id="cd04647">
    <property type="entry name" value="LbH_MAT_like"/>
    <property type="match status" value="1"/>
</dbReference>
<dbReference type="InterPro" id="IPR018357">
    <property type="entry name" value="Hexapep_transf_CS"/>
</dbReference>
<organism evidence="3">
    <name type="scientific">marine sediment metagenome</name>
    <dbReference type="NCBI Taxonomy" id="412755"/>
    <lineage>
        <taxon>unclassified sequences</taxon>
        <taxon>metagenomes</taxon>
        <taxon>ecological metagenomes</taxon>
    </lineage>
</organism>
<evidence type="ECO:0000256" key="1">
    <source>
        <dbReference type="ARBA" id="ARBA00022679"/>
    </source>
</evidence>
<evidence type="ECO:0000313" key="3">
    <source>
        <dbReference type="EMBL" id="KKN56572.1"/>
    </source>
</evidence>
<name>A0A0F9S2V9_9ZZZZ</name>
<reference evidence="3" key="1">
    <citation type="journal article" date="2015" name="Nature">
        <title>Complex archaea that bridge the gap between prokaryotes and eukaryotes.</title>
        <authorList>
            <person name="Spang A."/>
            <person name="Saw J.H."/>
            <person name="Jorgensen S.L."/>
            <person name="Zaremba-Niedzwiedzka K."/>
            <person name="Martijn J."/>
            <person name="Lind A.E."/>
            <person name="van Eijk R."/>
            <person name="Schleper C."/>
            <person name="Guy L."/>
            <person name="Ettema T.J."/>
        </authorList>
    </citation>
    <scope>NUCLEOTIDE SEQUENCE</scope>
</reference>
<comment type="caution">
    <text evidence="3">The sequence shown here is derived from an EMBL/GenBank/DDBJ whole genome shotgun (WGS) entry which is preliminary data.</text>
</comment>
<dbReference type="PANTHER" id="PTHR23416">
    <property type="entry name" value="SIALIC ACID SYNTHASE-RELATED"/>
    <property type="match status" value="1"/>
</dbReference>
<dbReference type="InterPro" id="IPR011004">
    <property type="entry name" value="Trimer_LpxA-like_sf"/>
</dbReference>
<sequence>MKNYFKQIKLRFVGWDTTDVFITLITIAAYVIRGTYQRFYFNNARGLVMVGKGVTLRYSNHLLAGKDLIIEEYAEVNCLSTRNVTLGDRVTIGRNAIIRPSNSYGGPIGEGMKIGNNSNIGAYNYVGCSGFIDIGNDVMIGPRVGLYAENHNFSDTNIPIKDQGVTKKFIKIEDDCWIGANVIIVAGVTIGRGSVVAAGSVVTKDVPPYSVAAGSPSSILKKRK</sequence>
<feature type="transmembrane region" description="Helical" evidence="2">
    <location>
        <begin position="12"/>
        <end position="32"/>
    </location>
</feature>
<dbReference type="PANTHER" id="PTHR23416:SF78">
    <property type="entry name" value="LIPOPOLYSACCHARIDE BIOSYNTHESIS O-ACETYL TRANSFERASE WBBJ-RELATED"/>
    <property type="match status" value="1"/>
</dbReference>
<dbReference type="InterPro" id="IPR001451">
    <property type="entry name" value="Hexapep"/>
</dbReference>
<keyword evidence="2" id="KW-0472">Membrane</keyword>
<dbReference type="InterPro" id="IPR051159">
    <property type="entry name" value="Hexapeptide_acetyltransf"/>
</dbReference>
<evidence type="ECO:0000256" key="2">
    <source>
        <dbReference type="SAM" id="Phobius"/>
    </source>
</evidence>
<dbReference type="SUPFAM" id="SSF51161">
    <property type="entry name" value="Trimeric LpxA-like enzymes"/>
    <property type="match status" value="1"/>
</dbReference>
<keyword evidence="1" id="KW-0808">Transferase</keyword>
<keyword evidence="2" id="KW-0812">Transmembrane</keyword>